<evidence type="ECO:0000256" key="2">
    <source>
        <dbReference type="ARBA" id="ARBA00022448"/>
    </source>
</evidence>
<dbReference type="PANTHER" id="PTHR23502:SF132">
    <property type="entry name" value="POLYAMINE TRANSPORTER 2-RELATED"/>
    <property type="match status" value="1"/>
</dbReference>
<keyword evidence="4 6" id="KW-1133">Transmembrane helix</keyword>
<evidence type="ECO:0000256" key="6">
    <source>
        <dbReference type="SAM" id="Phobius"/>
    </source>
</evidence>
<organism evidence="8 9">
    <name type="scientific">Psychromarinibacter sediminicola</name>
    <dbReference type="NCBI Taxonomy" id="3033385"/>
    <lineage>
        <taxon>Bacteria</taxon>
        <taxon>Pseudomonadati</taxon>
        <taxon>Pseudomonadota</taxon>
        <taxon>Alphaproteobacteria</taxon>
        <taxon>Rhodobacterales</taxon>
        <taxon>Paracoccaceae</taxon>
        <taxon>Psychromarinibacter</taxon>
    </lineage>
</organism>
<dbReference type="GO" id="GO:0005886">
    <property type="term" value="C:plasma membrane"/>
    <property type="evidence" value="ECO:0007669"/>
    <property type="project" value="TreeGrafter"/>
</dbReference>
<feature type="transmembrane region" description="Helical" evidence="6">
    <location>
        <begin position="255"/>
        <end position="276"/>
    </location>
</feature>
<feature type="transmembrane region" description="Helical" evidence="6">
    <location>
        <begin position="52"/>
        <end position="68"/>
    </location>
</feature>
<name>A0AAE3NPC7_9RHOB</name>
<dbReference type="Pfam" id="PF07690">
    <property type="entry name" value="MFS_1"/>
    <property type="match status" value="1"/>
</dbReference>
<feature type="transmembrane region" description="Helical" evidence="6">
    <location>
        <begin position="169"/>
        <end position="186"/>
    </location>
</feature>
<feature type="transmembrane region" description="Helical" evidence="6">
    <location>
        <begin position="105"/>
        <end position="126"/>
    </location>
</feature>
<feature type="transmembrane region" description="Helical" evidence="6">
    <location>
        <begin position="288"/>
        <end position="307"/>
    </location>
</feature>
<evidence type="ECO:0000256" key="4">
    <source>
        <dbReference type="ARBA" id="ARBA00022989"/>
    </source>
</evidence>
<feature type="transmembrane region" description="Helical" evidence="6">
    <location>
        <begin position="80"/>
        <end position="99"/>
    </location>
</feature>
<comment type="subcellular location">
    <subcellularLocation>
        <location evidence="1">Membrane</location>
        <topology evidence="1">Multi-pass membrane protein</topology>
    </subcellularLocation>
</comment>
<reference evidence="8" key="1">
    <citation type="submission" date="2023-03" db="EMBL/GenBank/DDBJ databases">
        <title>Multiphase analysis and comparison of six strains from genera Psychromarinibacter, Lutimaribacter, and Maritimibacter, including a novel species: Psychromarinibacter sediminicola sp. nov.</title>
        <authorList>
            <person name="Wang Y.-H."/>
            <person name="Ye M.-Q."/>
            <person name="Du Z.-J."/>
        </authorList>
    </citation>
    <scope>NUCLEOTIDE SEQUENCE</scope>
    <source>
        <strain evidence="8">C21-152</strain>
    </source>
</reference>
<feature type="transmembrane region" description="Helical" evidence="6">
    <location>
        <begin position="376"/>
        <end position="394"/>
    </location>
</feature>
<feature type="transmembrane region" description="Helical" evidence="6">
    <location>
        <begin position="12"/>
        <end position="32"/>
    </location>
</feature>
<keyword evidence="3 6" id="KW-0812">Transmembrane</keyword>
<feature type="transmembrane region" description="Helical" evidence="6">
    <location>
        <begin position="346"/>
        <end position="370"/>
    </location>
</feature>
<evidence type="ECO:0000256" key="1">
    <source>
        <dbReference type="ARBA" id="ARBA00004141"/>
    </source>
</evidence>
<dbReference type="GO" id="GO:0022857">
    <property type="term" value="F:transmembrane transporter activity"/>
    <property type="evidence" value="ECO:0007669"/>
    <property type="project" value="InterPro"/>
</dbReference>
<dbReference type="PANTHER" id="PTHR23502">
    <property type="entry name" value="MAJOR FACILITATOR SUPERFAMILY"/>
    <property type="match status" value="1"/>
</dbReference>
<evidence type="ECO:0000256" key="5">
    <source>
        <dbReference type="ARBA" id="ARBA00023136"/>
    </source>
</evidence>
<evidence type="ECO:0000313" key="9">
    <source>
        <dbReference type="Proteomes" id="UP001220964"/>
    </source>
</evidence>
<evidence type="ECO:0000259" key="7">
    <source>
        <dbReference type="PROSITE" id="PS50850"/>
    </source>
</evidence>
<dbReference type="PROSITE" id="PS50850">
    <property type="entry name" value="MFS"/>
    <property type="match status" value="1"/>
</dbReference>
<dbReference type="InterPro" id="IPR011701">
    <property type="entry name" value="MFS"/>
</dbReference>
<evidence type="ECO:0000256" key="3">
    <source>
        <dbReference type="ARBA" id="ARBA00022692"/>
    </source>
</evidence>
<dbReference type="EMBL" id="JARGYC010000003">
    <property type="protein sequence ID" value="MDF0599547.1"/>
    <property type="molecule type" value="Genomic_DNA"/>
</dbReference>
<dbReference type="RefSeq" id="WP_275565690.1">
    <property type="nucleotide sequence ID" value="NZ_JARGYC010000003.1"/>
</dbReference>
<gene>
    <name evidence="8" type="ORF">P1J78_02275</name>
</gene>
<dbReference type="Proteomes" id="UP001220964">
    <property type="component" value="Unassembled WGS sequence"/>
</dbReference>
<feature type="transmembrane region" description="Helical" evidence="6">
    <location>
        <begin position="313"/>
        <end position="334"/>
    </location>
</feature>
<keyword evidence="2" id="KW-0813">Transport</keyword>
<keyword evidence="9" id="KW-1185">Reference proteome</keyword>
<protein>
    <submittedName>
        <fullName evidence="8">MFS transporter</fullName>
    </submittedName>
</protein>
<accession>A0AAE3NPC7</accession>
<evidence type="ECO:0000313" key="8">
    <source>
        <dbReference type="EMBL" id="MDF0599547.1"/>
    </source>
</evidence>
<feature type="domain" description="Major facilitator superfamily (MFS) profile" evidence="7">
    <location>
        <begin position="13"/>
        <end position="399"/>
    </location>
</feature>
<dbReference type="SUPFAM" id="SSF103473">
    <property type="entry name" value="MFS general substrate transporter"/>
    <property type="match status" value="1"/>
</dbReference>
<feature type="transmembrane region" description="Helical" evidence="6">
    <location>
        <begin position="138"/>
        <end position="163"/>
    </location>
</feature>
<proteinExistence type="predicted"/>
<dbReference type="AlphaFoldDB" id="A0AAE3NPC7"/>
<keyword evidence="5 6" id="KW-0472">Membrane</keyword>
<sequence>MPAKTPRLSQPEFIGLTAMIIASVAFAVDSMLPAMNDIAAELSPDAPNQAQLIITSFVLGMGAGTLFTGPLSDTFGRRPVIFGGFAIYFAGALLAWAAPSLELVLLARLLQGLGAAGPRVAVLALVRDQFEGRRMAQIMSFVMMVFTLVPAAAPLVGTAIIAVAGWRGIFFAYMIWAIFVCTWFGLRQPETLPQASRRPFHPGSLMRGTVEILTNRTVALTIAVLALVFGMLFATLSTIQPMFDVTFDAAGTFPYWFAGISLVAAGASFLNARVVVRLGMRLVVRITLTAQLVLSLSMAGIVITGLLSGTAYFAAFLFWIQTMFFMLGLTIGNLNALGMEPLGHLAGLGASVISAVATVSAVVIAVPIGLAFDGTPLSLAAGTALCCALALALMRPLGTGEEDTA</sequence>
<dbReference type="Gene3D" id="1.20.1720.10">
    <property type="entry name" value="Multidrug resistance protein D"/>
    <property type="match status" value="1"/>
</dbReference>
<dbReference type="InterPro" id="IPR020846">
    <property type="entry name" value="MFS_dom"/>
</dbReference>
<comment type="caution">
    <text evidence="8">The sequence shown here is derived from an EMBL/GenBank/DDBJ whole genome shotgun (WGS) entry which is preliminary data.</text>
</comment>
<dbReference type="InterPro" id="IPR036259">
    <property type="entry name" value="MFS_trans_sf"/>
</dbReference>
<feature type="transmembrane region" description="Helical" evidence="6">
    <location>
        <begin position="217"/>
        <end position="243"/>
    </location>
</feature>